<name>A0A1Z3HRT7_9CYAN</name>
<evidence type="ECO:0000313" key="2">
    <source>
        <dbReference type="EMBL" id="ASC73031.1"/>
    </source>
</evidence>
<feature type="region of interest" description="Disordered" evidence="1">
    <location>
        <begin position="164"/>
        <end position="188"/>
    </location>
</feature>
<dbReference type="EMBL" id="CP021983">
    <property type="protein sequence ID" value="ASC73031.1"/>
    <property type="molecule type" value="Genomic_DNA"/>
</dbReference>
<protein>
    <submittedName>
        <fullName evidence="2">Uncharacterized protein</fullName>
    </submittedName>
</protein>
<feature type="region of interest" description="Disordered" evidence="1">
    <location>
        <begin position="213"/>
        <end position="251"/>
    </location>
</feature>
<evidence type="ECO:0000256" key="1">
    <source>
        <dbReference type="SAM" id="MobiDB-lite"/>
    </source>
</evidence>
<keyword evidence="3" id="KW-1185">Reference proteome</keyword>
<proteinExistence type="predicted"/>
<feature type="compositionally biased region" description="Basic and acidic residues" evidence="1">
    <location>
        <begin position="213"/>
        <end position="222"/>
    </location>
</feature>
<reference evidence="2 3" key="1">
    <citation type="journal article" date="2016" name="Biochim. Biophys. Acta">
        <title>Characterization of red-shifted phycobilisomes isolated from the chlorophyll f-containing cyanobacterium Halomicronema hongdechloris.</title>
        <authorList>
            <person name="Li Y."/>
            <person name="Lin Y."/>
            <person name="Garvey C.J."/>
            <person name="Birch D."/>
            <person name="Corkery R.W."/>
            <person name="Loughlin P.C."/>
            <person name="Scheer H."/>
            <person name="Willows R.D."/>
            <person name="Chen M."/>
        </authorList>
    </citation>
    <scope>NUCLEOTIDE SEQUENCE [LARGE SCALE GENOMIC DNA]</scope>
    <source>
        <strain evidence="2 3">C2206</strain>
    </source>
</reference>
<dbReference type="Proteomes" id="UP000191901">
    <property type="component" value="Chromosome"/>
</dbReference>
<dbReference type="KEGG" id="hhg:XM38_039930"/>
<gene>
    <name evidence="2" type="ORF">XM38_039930</name>
</gene>
<organism evidence="2 3">
    <name type="scientific">Halomicronema hongdechloris C2206</name>
    <dbReference type="NCBI Taxonomy" id="1641165"/>
    <lineage>
        <taxon>Bacteria</taxon>
        <taxon>Bacillati</taxon>
        <taxon>Cyanobacteriota</taxon>
        <taxon>Cyanophyceae</taxon>
        <taxon>Nodosilineales</taxon>
        <taxon>Nodosilineaceae</taxon>
        <taxon>Halomicronema</taxon>
    </lineage>
</organism>
<dbReference type="AlphaFoldDB" id="A0A1Z3HRT7"/>
<accession>A0A1Z3HRT7</accession>
<sequence length="261" mass="27213">MAIVNPEALRERANNLGEFNGMARVLVELTPAAAPPQKPIYWCISSMTRGWPAWSRRVAADLALAKQFFMISGGHRILGGPLTDPGAGGQCDRHPCLHGVRPDRHPPLATIPPIPSASTTTPLTPSSVTCPLSFAPVALAAIVPRHGTRPAPLDEPAIDYFGQGLRQLSPCPDGGHGPAGTGLATPPGEADLDQVLLSLFSAAADELSDFQDRGDERGHLEYPAEAGVPGSPCPPDGLPLGTRATRPVAGWPLILQPGGPA</sequence>
<evidence type="ECO:0000313" key="3">
    <source>
        <dbReference type="Proteomes" id="UP000191901"/>
    </source>
</evidence>
<dbReference type="RefSeq" id="WP_088430712.1">
    <property type="nucleotide sequence ID" value="NZ_CP021983.2"/>
</dbReference>